<dbReference type="Gene3D" id="3.40.1730.10">
    <property type="entry name" value="pa0076 domain"/>
    <property type="match status" value="1"/>
</dbReference>
<dbReference type="Pfam" id="PF09867">
    <property type="entry name" value="TagF_N"/>
    <property type="match status" value="1"/>
</dbReference>
<evidence type="ECO:0000313" key="2">
    <source>
        <dbReference type="Proteomes" id="UP000295367"/>
    </source>
</evidence>
<proteinExistence type="predicted"/>
<dbReference type="InterPro" id="IPR038225">
    <property type="entry name" value="TagF_sf"/>
</dbReference>
<dbReference type="AlphaFoldDB" id="A0A4R3XQM8"/>
<name>A0A4R3XQM8_9PROT</name>
<evidence type="ECO:0000313" key="1">
    <source>
        <dbReference type="EMBL" id="TCV81091.1"/>
    </source>
</evidence>
<dbReference type="RefSeq" id="WP_223248319.1">
    <property type="nucleotide sequence ID" value="NZ_BHVT01000051.1"/>
</dbReference>
<dbReference type="EMBL" id="SMCO01000026">
    <property type="protein sequence ID" value="TCV81091.1"/>
    <property type="molecule type" value="Genomic_DNA"/>
</dbReference>
<gene>
    <name evidence="1" type="ORF">EDC63_1269</name>
</gene>
<keyword evidence="2" id="KW-1185">Reference proteome</keyword>
<accession>A0A4R3XQM8</accession>
<dbReference type="InterPro" id="IPR017748">
    <property type="entry name" value="TagF"/>
</dbReference>
<organism evidence="1 2">
    <name type="scientific">Sulfurirhabdus autotrophica</name>
    <dbReference type="NCBI Taxonomy" id="1706046"/>
    <lineage>
        <taxon>Bacteria</taxon>
        <taxon>Pseudomonadati</taxon>
        <taxon>Pseudomonadota</taxon>
        <taxon>Betaproteobacteria</taxon>
        <taxon>Nitrosomonadales</taxon>
        <taxon>Sulfuricellaceae</taxon>
        <taxon>Sulfurirhabdus</taxon>
    </lineage>
</organism>
<protein>
    <submittedName>
        <fullName evidence="1">Type VI secretion system protein ImpM</fullName>
    </submittedName>
</protein>
<reference evidence="1 2" key="1">
    <citation type="submission" date="2019-03" db="EMBL/GenBank/DDBJ databases">
        <title>Genomic Encyclopedia of Type Strains, Phase IV (KMG-IV): sequencing the most valuable type-strain genomes for metagenomic binning, comparative biology and taxonomic classification.</title>
        <authorList>
            <person name="Goeker M."/>
        </authorList>
    </citation>
    <scope>NUCLEOTIDE SEQUENCE [LARGE SCALE GENOMIC DNA]</scope>
    <source>
        <strain evidence="1 2">DSM 100309</strain>
    </source>
</reference>
<sequence length="328" mass="36895">MSNMSTQTRIGYFGKIPARGDFIKATDNMPLIHVLDDWLAQAMELLSHDPRWKITYDAVQPFHFAFIGPRSNRAIAGHLVASNDQANRRFPFLTMSTMEIEDSSRFVASSPMMLSRLWNRLETQTVNVLSADDPTPMLQNLSTTPVNLELDATAYEAAFTDFLEFQTMGVLGEMLAHSGFKGSPRQLMLALGLLLQPVMASSSSRLDKSLILPLPVDPMYRYLVAAFWMHLITPFLMRADFELSLFFAQIEAKPSMIMGFSGASARTLHAIMDPLFGLEHHISFDNTEWVEEQINTDYGMKKLSAYLAQPNLSLKSAHDSFHETFIGT</sequence>
<comment type="caution">
    <text evidence="1">The sequence shown here is derived from an EMBL/GenBank/DDBJ whole genome shotgun (WGS) entry which is preliminary data.</text>
</comment>
<dbReference type="NCBIfam" id="TIGR03373">
    <property type="entry name" value="VI_minor_4"/>
    <property type="match status" value="1"/>
</dbReference>
<dbReference type="Proteomes" id="UP000295367">
    <property type="component" value="Unassembled WGS sequence"/>
</dbReference>